<evidence type="ECO:0000256" key="1">
    <source>
        <dbReference type="SAM" id="MobiDB-lite"/>
    </source>
</evidence>
<gene>
    <name evidence="2" type="ORF">PINE0816_LOCUS8089</name>
</gene>
<organism evidence="2">
    <name type="scientific">Proboscia inermis</name>
    <dbReference type="NCBI Taxonomy" id="420281"/>
    <lineage>
        <taxon>Eukaryota</taxon>
        <taxon>Sar</taxon>
        <taxon>Stramenopiles</taxon>
        <taxon>Ochrophyta</taxon>
        <taxon>Bacillariophyta</taxon>
        <taxon>Coscinodiscophyceae</taxon>
        <taxon>Rhizosoleniophycidae</taxon>
        <taxon>Rhizosoleniales</taxon>
        <taxon>Rhizosoleniaceae</taxon>
        <taxon>Proboscia</taxon>
    </lineage>
</organism>
<protein>
    <submittedName>
        <fullName evidence="2">Uncharacterized protein</fullName>
    </submittedName>
</protein>
<dbReference type="EMBL" id="HBEL01016959">
    <property type="protein sequence ID" value="CAD8411964.1"/>
    <property type="molecule type" value="Transcribed_RNA"/>
</dbReference>
<feature type="compositionally biased region" description="Polar residues" evidence="1">
    <location>
        <begin position="117"/>
        <end position="131"/>
    </location>
</feature>
<name>A0A7S0C4Z6_9STRA</name>
<dbReference type="AlphaFoldDB" id="A0A7S0C4Z6"/>
<proteinExistence type="predicted"/>
<accession>A0A7S0C4Z6</accession>
<reference evidence="2" key="1">
    <citation type="submission" date="2021-01" db="EMBL/GenBank/DDBJ databases">
        <authorList>
            <person name="Corre E."/>
            <person name="Pelletier E."/>
            <person name="Niang G."/>
            <person name="Scheremetjew M."/>
            <person name="Finn R."/>
            <person name="Kale V."/>
            <person name="Holt S."/>
            <person name="Cochrane G."/>
            <person name="Meng A."/>
            <person name="Brown T."/>
            <person name="Cohen L."/>
        </authorList>
    </citation>
    <scope>NUCLEOTIDE SEQUENCE</scope>
    <source>
        <strain evidence="2">CCAP1064/1</strain>
    </source>
</reference>
<sequence length="131" mass="15476">MDDFSKSARALNEKRFRFRSLTSLNMHSVAAQQRKLHYKKNVWCKRNVFKTPQIGKTYQNVWDDFFEKCLVMERKTIRIRSLTSPQYAQPCAPPLNDLKMVPKRNERQFVPNKRVNSKSNEPVSSVSVQRV</sequence>
<evidence type="ECO:0000313" key="2">
    <source>
        <dbReference type="EMBL" id="CAD8411964.1"/>
    </source>
</evidence>
<feature type="region of interest" description="Disordered" evidence="1">
    <location>
        <begin position="93"/>
        <end position="131"/>
    </location>
</feature>